<evidence type="ECO:0000256" key="2">
    <source>
        <dbReference type="ARBA" id="ARBA00022679"/>
    </source>
</evidence>
<keyword evidence="1" id="KW-0723">Serine/threonine-protein kinase</keyword>
<evidence type="ECO:0000256" key="7">
    <source>
        <dbReference type="SAM" id="MobiDB-lite"/>
    </source>
</evidence>
<evidence type="ECO:0000313" key="10">
    <source>
        <dbReference type="Proteomes" id="UP000179807"/>
    </source>
</evidence>
<organism evidence="9 10">
    <name type="scientific">Tritrichomonas foetus</name>
    <dbReference type="NCBI Taxonomy" id="1144522"/>
    <lineage>
        <taxon>Eukaryota</taxon>
        <taxon>Metamonada</taxon>
        <taxon>Parabasalia</taxon>
        <taxon>Tritrichomonadida</taxon>
        <taxon>Tritrichomonadidae</taxon>
        <taxon>Tritrichomonas</taxon>
    </lineage>
</organism>
<reference evidence="9" key="1">
    <citation type="submission" date="2016-10" db="EMBL/GenBank/DDBJ databases">
        <authorList>
            <person name="Benchimol M."/>
            <person name="Almeida L.G."/>
            <person name="Vasconcelos A.T."/>
            <person name="Perreira-Neves A."/>
            <person name="Rosa I.A."/>
            <person name="Tasca T."/>
            <person name="Bogo M.R."/>
            <person name="de Souza W."/>
        </authorList>
    </citation>
    <scope>NUCLEOTIDE SEQUENCE [LARGE SCALE GENOMIC DNA]</scope>
    <source>
        <strain evidence="9">K</strain>
    </source>
</reference>
<evidence type="ECO:0000313" key="9">
    <source>
        <dbReference type="EMBL" id="OHT07240.1"/>
    </source>
</evidence>
<keyword evidence="3 6" id="KW-0547">Nucleotide-binding</keyword>
<evidence type="ECO:0000256" key="6">
    <source>
        <dbReference type="PROSITE-ProRule" id="PRU10141"/>
    </source>
</evidence>
<dbReference type="OrthoDB" id="9984829at2759"/>
<evidence type="ECO:0000256" key="5">
    <source>
        <dbReference type="ARBA" id="ARBA00022840"/>
    </source>
</evidence>
<dbReference type="PROSITE" id="PS50011">
    <property type="entry name" value="PROTEIN_KINASE_DOM"/>
    <property type="match status" value="1"/>
</dbReference>
<name>A0A1J4K8M9_9EUKA</name>
<keyword evidence="5 6" id="KW-0067">ATP-binding</keyword>
<dbReference type="PROSITE" id="PS00107">
    <property type="entry name" value="PROTEIN_KINASE_ATP"/>
    <property type="match status" value="1"/>
</dbReference>
<dbReference type="InterPro" id="IPR000719">
    <property type="entry name" value="Prot_kinase_dom"/>
</dbReference>
<dbReference type="InterPro" id="IPR011009">
    <property type="entry name" value="Kinase-like_dom_sf"/>
</dbReference>
<dbReference type="GO" id="GO:0005634">
    <property type="term" value="C:nucleus"/>
    <property type="evidence" value="ECO:0007669"/>
    <property type="project" value="TreeGrafter"/>
</dbReference>
<dbReference type="GO" id="GO:0004674">
    <property type="term" value="F:protein serine/threonine kinase activity"/>
    <property type="evidence" value="ECO:0007669"/>
    <property type="project" value="UniProtKB-KW"/>
</dbReference>
<dbReference type="PROSITE" id="PS00108">
    <property type="entry name" value="PROTEIN_KINASE_ST"/>
    <property type="match status" value="1"/>
</dbReference>
<dbReference type="Gene3D" id="3.30.200.20">
    <property type="entry name" value="Phosphorylase Kinase, domain 1"/>
    <property type="match status" value="1"/>
</dbReference>
<feature type="domain" description="Protein kinase" evidence="8">
    <location>
        <begin position="48"/>
        <end position="352"/>
    </location>
</feature>
<dbReference type="InterPro" id="IPR017441">
    <property type="entry name" value="Protein_kinase_ATP_BS"/>
</dbReference>
<feature type="compositionally biased region" description="Low complexity" evidence="7">
    <location>
        <begin position="100"/>
        <end position="113"/>
    </location>
</feature>
<evidence type="ECO:0000256" key="4">
    <source>
        <dbReference type="ARBA" id="ARBA00022777"/>
    </source>
</evidence>
<dbReference type="EMBL" id="MLAK01000703">
    <property type="protein sequence ID" value="OHT07240.1"/>
    <property type="molecule type" value="Genomic_DNA"/>
</dbReference>
<dbReference type="PANTHER" id="PTHR24345">
    <property type="entry name" value="SERINE/THREONINE-PROTEIN KINASE PLK"/>
    <property type="match status" value="1"/>
</dbReference>
<keyword evidence="2" id="KW-0808">Transferase</keyword>
<evidence type="ECO:0000256" key="3">
    <source>
        <dbReference type="ARBA" id="ARBA00022741"/>
    </source>
</evidence>
<dbReference type="GO" id="GO:0005524">
    <property type="term" value="F:ATP binding"/>
    <property type="evidence" value="ECO:0007669"/>
    <property type="project" value="UniProtKB-UniRule"/>
</dbReference>
<dbReference type="Proteomes" id="UP000179807">
    <property type="component" value="Unassembled WGS sequence"/>
</dbReference>
<comment type="caution">
    <text evidence="9">The sequence shown here is derived from an EMBL/GenBank/DDBJ whole genome shotgun (WGS) entry which is preliminary data.</text>
</comment>
<dbReference type="FunFam" id="1.10.510.10:FF:000571">
    <property type="entry name" value="Maternal embryonic leucine zipper kinase"/>
    <property type="match status" value="1"/>
</dbReference>
<sequence length="538" mass="61457">MKIYQIFQYSIFFSERLYFLKRASEIHSLIFSPDPMDALVNMLAEHQYQHIEQIGKGHFSTVHLVFSEKYNMEFVAKVMKQDPSEMQQNKSDDSSDNCDHNNSSNDPKNNLNNQIPKKAINQDDESERKSKPKHKTIQSLADDEIRVHTQLHHPNVLSVYDYFVDGEFLVIILEYCPNGTLDDYLKRNGPIRPPELYSMCYQLLQALNCCHQHGIAHRDIKPQNILIDNYMRPKLSDFGLSGKFQIGRKISQISGSRAFLSPGALTSGQYDPFQSDIWAMGVTFYIMACGYLPWPLDNAKEMLLAIKMALVPFDNDASHALSADFKRMIKSMLQPDPSKRITLEQLLNHEVFEHEQKIGIVPQISLKSIKTSGSCNQVHNQKRALNYKRRTMIPTSQSNCQFSLNTSLNSSTINLVPKNTFIHEQNFVQFQKSNQLGNFQFNHNESVSNLKATPFLLGFSTDSSDDDYKSNNNCNGINNIGCDNAVMDLESIPEQIRPKKRIQSVKSFMNISGAASTIRRSNIKNLIATHTFFDESEK</sequence>
<accession>A0A1J4K8M9</accession>
<protein>
    <recommendedName>
        <fullName evidence="8">Protein kinase domain-containing protein</fullName>
    </recommendedName>
</protein>
<gene>
    <name evidence="9" type="ORF">TRFO_24642</name>
</gene>
<dbReference type="Pfam" id="PF00069">
    <property type="entry name" value="Pkinase"/>
    <property type="match status" value="1"/>
</dbReference>
<dbReference type="SUPFAM" id="SSF56112">
    <property type="entry name" value="Protein kinase-like (PK-like)"/>
    <property type="match status" value="1"/>
</dbReference>
<feature type="binding site" evidence="6">
    <location>
        <position position="77"/>
    </location>
    <ligand>
        <name>ATP</name>
        <dbReference type="ChEBI" id="CHEBI:30616"/>
    </ligand>
</feature>
<dbReference type="InterPro" id="IPR008271">
    <property type="entry name" value="Ser/Thr_kinase_AS"/>
</dbReference>
<dbReference type="SMART" id="SM00220">
    <property type="entry name" value="S_TKc"/>
    <property type="match status" value="1"/>
</dbReference>
<evidence type="ECO:0000259" key="8">
    <source>
        <dbReference type="PROSITE" id="PS50011"/>
    </source>
</evidence>
<dbReference type="RefSeq" id="XP_068360376.1">
    <property type="nucleotide sequence ID" value="XM_068503871.1"/>
</dbReference>
<dbReference type="AlphaFoldDB" id="A0A1J4K8M9"/>
<proteinExistence type="predicted"/>
<evidence type="ECO:0000256" key="1">
    <source>
        <dbReference type="ARBA" id="ARBA00022527"/>
    </source>
</evidence>
<dbReference type="VEuPathDB" id="TrichDB:TRFO_24642"/>
<dbReference type="PANTHER" id="PTHR24345:SF0">
    <property type="entry name" value="CELL CYCLE SERINE_THREONINE-PROTEIN KINASE CDC5_MSD2"/>
    <property type="match status" value="1"/>
</dbReference>
<feature type="region of interest" description="Disordered" evidence="7">
    <location>
        <begin position="82"/>
        <end position="141"/>
    </location>
</feature>
<dbReference type="GeneID" id="94838575"/>
<keyword evidence="4" id="KW-0418">Kinase</keyword>
<dbReference type="Gene3D" id="1.10.510.10">
    <property type="entry name" value="Transferase(Phosphotransferase) domain 1"/>
    <property type="match status" value="1"/>
</dbReference>
<keyword evidence="10" id="KW-1185">Reference proteome</keyword>
<feature type="compositionally biased region" description="Basic and acidic residues" evidence="7">
    <location>
        <begin position="90"/>
        <end position="99"/>
    </location>
</feature>